<comment type="caution">
    <text evidence="1">The sequence shown here is derived from an EMBL/GenBank/DDBJ whole genome shotgun (WGS) entry which is preliminary data.</text>
</comment>
<sequence>MKRQKKSETDRLSDLPDHLLLHIIEFMITKYAVQTCVLSKRWKNLWKSLTNIKLLYHFDRYNGDILVNKIVSHILSSRDNFVPLHSISYVNGCRIWHDVFPFKTNILAEIMEYAASHNVQQLEIDTQTDHIRNLELPPSIFNCDSLTSLTLSLRDVYKSNTKMFPKSLNLPALKTLKLVCFTFFTGDNGYAEPFSTCNMLSKLVIYTCNLQDDAQGLCISNSKLSNLAIGTSNSHSNIHKLILCTPKLTSLTIDGIPPIFPAPSTCNLTLLEELKFDCLDGDTMGEDIFISWLHLLAKIKIITLSFKILKLMVNILKNNSSMRAQLPSFVKLKSLKVEAYPWKCDERIREMHAHHLFFFFFIFFFFNVNYDANNGASSSTIAISSPSKPSVQNPKPIIKDIF</sequence>
<accession>A0ACB0KYS8</accession>
<keyword evidence="2" id="KW-1185">Reference proteome</keyword>
<dbReference type="EMBL" id="CASHSV030000311">
    <property type="protein sequence ID" value="CAJ2661098.1"/>
    <property type="molecule type" value="Genomic_DNA"/>
</dbReference>
<organism evidence="1 2">
    <name type="scientific">Trifolium pratense</name>
    <name type="common">Red clover</name>
    <dbReference type="NCBI Taxonomy" id="57577"/>
    <lineage>
        <taxon>Eukaryota</taxon>
        <taxon>Viridiplantae</taxon>
        <taxon>Streptophyta</taxon>
        <taxon>Embryophyta</taxon>
        <taxon>Tracheophyta</taxon>
        <taxon>Spermatophyta</taxon>
        <taxon>Magnoliopsida</taxon>
        <taxon>eudicotyledons</taxon>
        <taxon>Gunneridae</taxon>
        <taxon>Pentapetalae</taxon>
        <taxon>rosids</taxon>
        <taxon>fabids</taxon>
        <taxon>Fabales</taxon>
        <taxon>Fabaceae</taxon>
        <taxon>Papilionoideae</taxon>
        <taxon>50 kb inversion clade</taxon>
        <taxon>NPAAA clade</taxon>
        <taxon>Hologalegina</taxon>
        <taxon>IRL clade</taxon>
        <taxon>Trifolieae</taxon>
        <taxon>Trifolium</taxon>
    </lineage>
</organism>
<evidence type="ECO:0000313" key="1">
    <source>
        <dbReference type="EMBL" id="CAJ2661098.1"/>
    </source>
</evidence>
<gene>
    <name evidence="1" type="ORF">MILVUS5_LOCUS26885</name>
</gene>
<evidence type="ECO:0000313" key="2">
    <source>
        <dbReference type="Proteomes" id="UP001177021"/>
    </source>
</evidence>
<dbReference type="Proteomes" id="UP001177021">
    <property type="component" value="Unassembled WGS sequence"/>
</dbReference>
<proteinExistence type="predicted"/>
<name>A0ACB0KYS8_TRIPR</name>
<protein>
    <submittedName>
        <fullName evidence="1">Uncharacterized protein</fullName>
    </submittedName>
</protein>
<reference evidence="1" key="1">
    <citation type="submission" date="2023-10" db="EMBL/GenBank/DDBJ databases">
        <authorList>
            <person name="Rodriguez Cubillos JULIANA M."/>
            <person name="De Vega J."/>
        </authorList>
    </citation>
    <scope>NUCLEOTIDE SEQUENCE</scope>
</reference>